<dbReference type="Pfam" id="PF17953">
    <property type="entry name" value="Csm4_C"/>
    <property type="match status" value="1"/>
</dbReference>
<reference evidence="6 7" key="1">
    <citation type="submission" date="2017-06" db="EMBL/GenBank/DDBJ databases">
        <title>Raineya orbicola gen. nov., sp. nov. a slightly thermophilic bacterium of the phylum Bacteroidetes and the description of Raineyaceae fam. nov.</title>
        <authorList>
            <person name="Albuquerque L."/>
            <person name="Polonia A.R.M."/>
            <person name="Barroso C."/>
            <person name="Froufe H.J.C."/>
            <person name="Lage O."/>
            <person name="Lobo-Da-Cunha A."/>
            <person name="Egas C."/>
            <person name="Da Costa M.S."/>
        </authorList>
    </citation>
    <scope>NUCLEOTIDE SEQUENCE [LARGE SCALE GENOMIC DNA]</scope>
    <source>
        <strain evidence="6 7">SPSPC-11</strain>
    </source>
</reference>
<dbReference type="EMBL" id="NKXO01000031">
    <property type="protein sequence ID" value="PKQ67671.1"/>
    <property type="molecule type" value="Genomic_DNA"/>
</dbReference>
<organism evidence="6 7">
    <name type="scientific">Raineya orbicola</name>
    <dbReference type="NCBI Taxonomy" id="2016530"/>
    <lineage>
        <taxon>Bacteria</taxon>
        <taxon>Pseudomonadati</taxon>
        <taxon>Bacteroidota</taxon>
        <taxon>Cytophagia</taxon>
        <taxon>Cytophagales</taxon>
        <taxon>Raineyaceae</taxon>
        <taxon>Raineya</taxon>
    </lineage>
</organism>
<comment type="caution">
    <text evidence="6">The sequence shown here is derived from an EMBL/GenBank/DDBJ whole genome shotgun (WGS) entry which is preliminary data.</text>
</comment>
<dbReference type="Proteomes" id="UP000233387">
    <property type="component" value="Unassembled WGS sequence"/>
</dbReference>
<evidence type="ECO:0000256" key="4">
    <source>
        <dbReference type="ARBA" id="ARBA00023118"/>
    </source>
</evidence>
<dbReference type="NCBIfam" id="TIGR01903">
    <property type="entry name" value="cas5_csm4"/>
    <property type="match status" value="1"/>
</dbReference>
<evidence type="ECO:0000256" key="1">
    <source>
        <dbReference type="ARBA" id="ARBA00005772"/>
    </source>
</evidence>
<protein>
    <recommendedName>
        <fullName evidence="2">CRISPR system Cms protein Csm4</fullName>
    </recommendedName>
</protein>
<evidence type="ECO:0000256" key="2">
    <source>
        <dbReference type="ARBA" id="ARBA00016109"/>
    </source>
</evidence>
<dbReference type="InterPro" id="IPR005510">
    <property type="entry name" value="Csm4"/>
</dbReference>
<evidence type="ECO:0000313" key="7">
    <source>
        <dbReference type="Proteomes" id="UP000233387"/>
    </source>
</evidence>
<dbReference type="RefSeq" id="WP_101359212.1">
    <property type="nucleotide sequence ID" value="NZ_NKXO01000031.1"/>
</dbReference>
<evidence type="ECO:0000256" key="3">
    <source>
        <dbReference type="ARBA" id="ARBA00022884"/>
    </source>
</evidence>
<evidence type="ECO:0000259" key="5">
    <source>
        <dbReference type="Pfam" id="PF17953"/>
    </source>
</evidence>
<gene>
    <name evidence="6" type="ORF">Rain11_1946</name>
</gene>
<feature type="domain" description="Csm4 C-terminal" evidence="5">
    <location>
        <begin position="254"/>
        <end position="327"/>
    </location>
</feature>
<sequence>MQVKILYCPPGSRFHLGEISEVRSTTLTDTAIYIHSDVLFGAFLYQLAYLYPEKVPHFIELFRNKQIQFSSAFYFLENRNNQSKIFFLPKPVSLNLIEVIDSKGESQHKKLKSIQFLSWKVWQKALMPQDWLNSELCHIIDGKFVVLANEISPQDLADLRIFAKDDTLKVRLHTTEETGNLYSQTDLFLLGNKNWQVHWYFLEKNLLSAQDNEIYQQVWQNVIKVGIGGERSTGAGKITHISSAETDTNFLQQESSQKVNFSLTIPQKNEIAHLLLYQSKLRGGTFLAENYRLKVVQSILEGAIQTQEIQGNIVEIGENKLRYGINFAAALPEKYAFTES</sequence>
<keyword evidence="3" id="KW-0694">RNA-binding</keyword>
<proteinExistence type="inferred from homology"/>
<keyword evidence="4" id="KW-0051">Antiviral defense</keyword>
<name>A0A2N3IBH7_9BACT</name>
<keyword evidence="7" id="KW-1185">Reference proteome</keyword>
<dbReference type="AlphaFoldDB" id="A0A2N3IBH7"/>
<dbReference type="GO" id="GO:0051607">
    <property type="term" value="P:defense response to virus"/>
    <property type="evidence" value="ECO:0007669"/>
    <property type="project" value="UniProtKB-KW"/>
</dbReference>
<evidence type="ECO:0000313" key="6">
    <source>
        <dbReference type="EMBL" id="PKQ67671.1"/>
    </source>
</evidence>
<accession>A0A2N3IBH7</accession>
<dbReference type="GO" id="GO:0003723">
    <property type="term" value="F:RNA binding"/>
    <property type="evidence" value="ECO:0007669"/>
    <property type="project" value="UniProtKB-KW"/>
</dbReference>
<comment type="similarity">
    <text evidence="1">Belongs to the CRISPR-associated Csm4 family.</text>
</comment>
<dbReference type="OrthoDB" id="597017at2"/>
<dbReference type="InterPro" id="IPR040932">
    <property type="entry name" value="Csm4_C"/>
</dbReference>